<evidence type="ECO:0000256" key="14">
    <source>
        <dbReference type="ARBA" id="ARBA00070345"/>
    </source>
</evidence>
<dbReference type="GO" id="GO:0016020">
    <property type="term" value="C:membrane"/>
    <property type="evidence" value="ECO:0007669"/>
    <property type="project" value="UniProtKB-SubCell"/>
</dbReference>
<evidence type="ECO:0000256" key="12">
    <source>
        <dbReference type="ARBA" id="ARBA00023136"/>
    </source>
</evidence>
<evidence type="ECO:0000256" key="5">
    <source>
        <dbReference type="ARBA" id="ARBA00022490"/>
    </source>
</evidence>
<accession>A0A8D2KWA7</accession>
<keyword evidence="4" id="KW-0813">Transport</keyword>
<dbReference type="SUPFAM" id="SSF55961">
    <property type="entry name" value="Bet v1-like"/>
    <property type="match status" value="1"/>
</dbReference>
<keyword evidence="9" id="KW-0445">Lipid transport</keyword>
<dbReference type="GO" id="GO:0005902">
    <property type="term" value="C:microvillus"/>
    <property type="evidence" value="ECO:0007669"/>
    <property type="project" value="TreeGrafter"/>
</dbReference>
<evidence type="ECO:0000256" key="4">
    <source>
        <dbReference type="ARBA" id="ARBA00022448"/>
    </source>
</evidence>
<evidence type="ECO:0000256" key="7">
    <source>
        <dbReference type="ARBA" id="ARBA00022846"/>
    </source>
</evidence>
<dbReference type="GO" id="GO:0005829">
    <property type="term" value="C:cytosol"/>
    <property type="evidence" value="ECO:0007669"/>
    <property type="project" value="TreeGrafter"/>
</dbReference>
<dbReference type="PANTHER" id="PTHR19308:SF7">
    <property type="entry name" value="START DOMAIN-CONTAINING PROTEIN 10"/>
    <property type="match status" value="1"/>
</dbReference>
<keyword evidence="8" id="KW-0007">Acetylation</keyword>
<keyword evidence="5" id="KW-0963">Cytoplasm</keyword>
<dbReference type="Gene3D" id="3.30.530.20">
    <property type="match status" value="1"/>
</dbReference>
<organism evidence="18 19">
    <name type="scientific">Varanus komodoensis</name>
    <name type="common">Komodo dragon</name>
    <dbReference type="NCBI Taxonomy" id="61221"/>
    <lineage>
        <taxon>Eukaryota</taxon>
        <taxon>Metazoa</taxon>
        <taxon>Chordata</taxon>
        <taxon>Craniata</taxon>
        <taxon>Vertebrata</taxon>
        <taxon>Euteleostomi</taxon>
        <taxon>Lepidosauria</taxon>
        <taxon>Squamata</taxon>
        <taxon>Bifurcata</taxon>
        <taxon>Unidentata</taxon>
        <taxon>Episquamata</taxon>
        <taxon>Toxicofera</taxon>
        <taxon>Anguimorpha</taxon>
        <taxon>Paleoanguimorpha</taxon>
        <taxon>Varanoidea</taxon>
        <taxon>Varanidae</taxon>
        <taxon>Varanus</taxon>
    </lineage>
</organism>
<keyword evidence="12" id="KW-0472">Membrane</keyword>
<dbReference type="InterPro" id="IPR051213">
    <property type="entry name" value="START_lipid_transfer"/>
</dbReference>
<keyword evidence="11" id="KW-0446">Lipid-binding</keyword>
<sequence>LRKLRARVAPRPERGRLPLLPRMEPVRLPDEDAFRAFQEECVADLGWHCRYNREGIAVWGQPPPQGDFTVHRVKGRIHMPDVLAQTAYDVLHDTEYRKKWDMNVIGTHEIARLSDNADVGYYSWKCPKPLKNRDVVALRSWRVLDDSYIILNFSVKHPEYPPSKDLVRAVSILTGYLVKPTGPSSCILTYLAQVDLKGKDASYRYARVARCQSLQRTVSFLRTIPCSCIKGDGPSERDLEVGLGRLSYTSGGHSICTRFTITGLGLEEQSVLA</sequence>
<dbReference type="Pfam" id="PF01852">
    <property type="entry name" value="START"/>
    <property type="match status" value="1"/>
</dbReference>
<evidence type="ECO:0000256" key="2">
    <source>
        <dbReference type="ARBA" id="ARBA00004370"/>
    </source>
</evidence>
<dbReference type="PROSITE" id="PS50848">
    <property type="entry name" value="START"/>
    <property type="match status" value="1"/>
</dbReference>
<proteinExistence type="predicted"/>
<dbReference type="SMART" id="SM00234">
    <property type="entry name" value="START"/>
    <property type="match status" value="1"/>
</dbReference>
<evidence type="ECO:0000256" key="6">
    <source>
        <dbReference type="ARBA" id="ARBA00022553"/>
    </source>
</evidence>
<evidence type="ECO:0000256" key="16">
    <source>
        <dbReference type="ARBA" id="ARBA00080073"/>
    </source>
</evidence>
<feature type="domain" description="START" evidence="17">
    <location>
        <begin position="72"/>
        <end position="199"/>
    </location>
</feature>
<evidence type="ECO:0000256" key="10">
    <source>
        <dbReference type="ARBA" id="ARBA00023069"/>
    </source>
</evidence>
<dbReference type="GO" id="GO:0006869">
    <property type="term" value="P:lipid transport"/>
    <property type="evidence" value="ECO:0007669"/>
    <property type="project" value="UniProtKB-KW"/>
</dbReference>
<keyword evidence="19" id="KW-1185">Reference proteome</keyword>
<reference evidence="18" key="1">
    <citation type="submission" date="2025-08" db="UniProtKB">
        <authorList>
            <consortium name="Ensembl"/>
        </authorList>
    </citation>
    <scope>IDENTIFICATION</scope>
</reference>
<dbReference type="GO" id="GO:0008289">
    <property type="term" value="F:lipid binding"/>
    <property type="evidence" value="ECO:0007669"/>
    <property type="project" value="UniProtKB-KW"/>
</dbReference>
<dbReference type="GO" id="GO:0046581">
    <property type="term" value="C:intercellular canaliculus"/>
    <property type="evidence" value="ECO:0007669"/>
    <property type="project" value="TreeGrafter"/>
</dbReference>
<protein>
    <recommendedName>
        <fullName evidence="14">START domain-containing protein 10</fullName>
    </recommendedName>
    <alternativeName>
        <fullName evidence="15">PCTP-like protein</fullName>
    </alternativeName>
    <alternativeName>
        <fullName evidence="16">StAR-related lipid transfer protein 10</fullName>
    </alternativeName>
</protein>
<keyword evidence="6" id="KW-0597">Phosphoprotein</keyword>
<evidence type="ECO:0000256" key="11">
    <source>
        <dbReference type="ARBA" id="ARBA00023121"/>
    </source>
</evidence>
<gene>
    <name evidence="18" type="primary">LOC123021922</name>
</gene>
<keyword evidence="10" id="KW-0969">Cilium</keyword>
<reference evidence="18" key="2">
    <citation type="submission" date="2025-09" db="UniProtKB">
        <authorList>
            <consortium name="Ensembl"/>
        </authorList>
    </citation>
    <scope>IDENTIFICATION</scope>
</reference>
<evidence type="ECO:0000256" key="15">
    <source>
        <dbReference type="ARBA" id="ARBA00076937"/>
    </source>
</evidence>
<comment type="subcellular location">
    <subcellularLocation>
        <location evidence="1">Cell projection</location>
        <location evidence="1">Cilium</location>
        <location evidence="1">Flagellum</location>
    </subcellularLocation>
    <subcellularLocation>
        <location evidence="3">Cytoplasm</location>
    </subcellularLocation>
    <subcellularLocation>
        <location evidence="2">Membrane</location>
    </subcellularLocation>
</comment>
<dbReference type="FunFam" id="3.30.530.20:FF:000008">
    <property type="entry name" value="START domain containing 10"/>
    <property type="match status" value="1"/>
</dbReference>
<dbReference type="AlphaFoldDB" id="A0A8D2KWA7"/>
<dbReference type="GO" id="GO:0031514">
    <property type="term" value="C:motile cilium"/>
    <property type="evidence" value="ECO:0007669"/>
    <property type="project" value="UniProtKB-SubCell"/>
</dbReference>
<dbReference type="InterPro" id="IPR002913">
    <property type="entry name" value="START_lipid-bd_dom"/>
</dbReference>
<evidence type="ECO:0000256" key="9">
    <source>
        <dbReference type="ARBA" id="ARBA00023055"/>
    </source>
</evidence>
<evidence type="ECO:0000259" key="17">
    <source>
        <dbReference type="PROSITE" id="PS50848"/>
    </source>
</evidence>
<dbReference type="InterPro" id="IPR023393">
    <property type="entry name" value="START-like_dom_sf"/>
</dbReference>
<evidence type="ECO:0000313" key="18">
    <source>
        <dbReference type="Ensembl" id="ENSVKKP00000011856.1"/>
    </source>
</evidence>
<name>A0A8D2KWA7_VARKO</name>
<evidence type="ECO:0000256" key="3">
    <source>
        <dbReference type="ARBA" id="ARBA00004496"/>
    </source>
</evidence>
<evidence type="ECO:0000256" key="8">
    <source>
        <dbReference type="ARBA" id="ARBA00022990"/>
    </source>
</evidence>
<keyword evidence="7" id="KW-0282">Flagellum</keyword>
<evidence type="ECO:0000313" key="19">
    <source>
        <dbReference type="Proteomes" id="UP000694545"/>
    </source>
</evidence>
<keyword evidence="13" id="KW-0966">Cell projection</keyword>
<evidence type="ECO:0000256" key="1">
    <source>
        <dbReference type="ARBA" id="ARBA00004230"/>
    </source>
</evidence>
<evidence type="ECO:0000256" key="13">
    <source>
        <dbReference type="ARBA" id="ARBA00023273"/>
    </source>
</evidence>
<dbReference type="Ensembl" id="ENSVKKT00000012138.1">
    <property type="protein sequence ID" value="ENSVKKP00000011856.1"/>
    <property type="gene ID" value="ENSVKKG00000008250.1"/>
</dbReference>
<dbReference type="Proteomes" id="UP000694545">
    <property type="component" value="Unplaced"/>
</dbReference>
<dbReference type="OMA" id="NSCIFIY"/>
<dbReference type="PANTHER" id="PTHR19308">
    <property type="entry name" value="PHOSPHATIDYLCHOLINE TRANSFER PROTEIN"/>
    <property type="match status" value="1"/>
</dbReference>